<evidence type="ECO:0000256" key="10">
    <source>
        <dbReference type="ARBA" id="ARBA00023004"/>
    </source>
</evidence>
<evidence type="ECO:0000256" key="6">
    <source>
        <dbReference type="ARBA" id="ARBA00022723"/>
    </source>
</evidence>
<evidence type="ECO:0000256" key="13">
    <source>
        <dbReference type="PIRSR" id="PIRSR602401-1"/>
    </source>
</evidence>
<organism evidence="16">
    <name type="scientific">Chironomus kiiensis</name>
    <name type="common">Midge</name>
    <dbReference type="NCBI Taxonomy" id="84408"/>
    <lineage>
        <taxon>Eukaryota</taxon>
        <taxon>Metazoa</taxon>
        <taxon>Ecdysozoa</taxon>
        <taxon>Arthropoda</taxon>
        <taxon>Hexapoda</taxon>
        <taxon>Insecta</taxon>
        <taxon>Pterygota</taxon>
        <taxon>Neoptera</taxon>
        <taxon>Endopterygota</taxon>
        <taxon>Diptera</taxon>
        <taxon>Nematocera</taxon>
        <taxon>Chironomoidea</taxon>
        <taxon>Chironomidae</taxon>
        <taxon>Chironominae</taxon>
        <taxon>Chironomus</taxon>
    </lineage>
</organism>
<evidence type="ECO:0000256" key="2">
    <source>
        <dbReference type="ARBA" id="ARBA00004174"/>
    </source>
</evidence>
<dbReference type="InterPro" id="IPR036396">
    <property type="entry name" value="Cyt_P450_sf"/>
</dbReference>
<dbReference type="PANTHER" id="PTHR24292">
    <property type="entry name" value="CYTOCHROME P450"/>
    <property type="match status" value="1"/>
</dbReference>
<keyword evidence="11 14" id="KW-0503">Monooxygenase</keyword>
<keyword evidence="8" id="KW-0492">Microsome</keyword>
<reference evidence="16" key="1">
    <citation type="submission" date="2013-11" db="EMBL/GenBank/DDBJ databases">
        <title>Transcription profiling of CYP6 genes responding to insecticides in Chironomus kiinensis.</title>
        <authorList>
            <person name="Cao C."/>
        </authorList>
    </citation>
    <scope>NUCLEOTIDE SEQUENCE</scope>
</reference>
<sequence>MLFWILLALLATIIYFADKHYHNYWTRHGIFQKVPTFLLGAVSETILLNQSFGEFITNNYNKFKNSQKVCGLYFAYRPALIVNDPELVQDVMIRDFNSFHNRGILFNYDVDPLAAHLFNLDGQKWRDLRVKLSPTFTSGKLRTMFPTIRNCVKTLEDYMIKNVKSGDNVFNMRDLMARYTTNVISSVAFGIDNDCINETDNIFRKMGLKIFQVSLKQALIQVLFFFAPTLIVKAKIKLTPDDVEDFFMKIVKQTVDHREASKDNERKDFMQLMIQLKNQGYLSADKDDEESEKGSHGDVKKLTFNEVAAQAFLFFAAGFETSSSTMNFCLFELSRNPEKQKKVHEELDRVLKNVDINDITYEKLNELKYLECCIDEALRIYPILPALMRESTRDHKFSSSNLKIENKTPILIPVLGMQRDPEIYDNPMEFRPERFLNSPHGNGKVQGLFYVPFGDGPRNCIGARMGKLQTKLGLVAALSKFSYELADKKLLHTEIQFDPRQFILTPKQEVMYKISLRD</sequence>
<keyword evidence="7" id="KW-0256">Endoplasmic reticulum</keyword>
<dbReference type="InterPro" id="IPR002401">
    <property type="entry name" value="Cyt_P450_E_grp-I"/>
</dbReference>
<dbReference type="InterPro" id="IPR001128">
    <property type="entry name" value="Cyt_P450"/>
</dbReference>
<evidence type="ECO:0000256" key="3">
    <source>
        <dbReference type="ARBA" id="ARBA00004406"/>
    </source>
</evidence>
<protein>
    <submittedName>
        <fullName evidence="16">Cytochrome P450 6FV2</fullName>
    </submittedName>
</protein>
<dbReference type="GO" id="GO:0016705">
    <property type="term" value="F:oxidoreductase activity, acting on paired donors, with incorporation or reduction of molecular oxygen"/>
    <property type="evidence" value="ECO:0007669"/>
    <property type="project" value="InterPro"/>
</dbReference>
<keyword evidence="5 13" id="KW-0349">Heme</keyword>
<keyword evidence="6 13" id="KW-0479">Metal-binding</keyword>
<dbReference type="CDD" id="cd11056">
    <property type="entry name" value="CYP6-like"/>
    <property type="match status" value="1"/>
</dbReference>
<comment type="similarity">
    <text evidence="4 14">Belongs to the cytochrome P450 family.</text>
</comment>
<evidence type="ECO:0000313" key="16">
    <source>
        <dbReference type="EMBL" id="AHJ10934.1"/>
    </source>
</evidence>
<feature type="chain" id="PRO_5004876551" evidence="15">
    <location>
        <begin position="20"/>
        <end position="518"/>
    </location>
</feature>
<dbReference type="PROSITE" id="PS00086">
    <property type="entry name" value="CYTOCHROME_P450"/>
    <property type="match status" value="1"/>
</dbReference>
<dbReference type="AlphaFoldDB" id="W6E9Z0"/>
<comment type="cofactor">
    <cofactor evidence="1 13">
        <name>heme</name>
        <dbReference type="ChEBI" id="CHEBI:30413"/>
    </cofactor>
</comment>
<proteinExistence type="evidence at transcript level"/>
<dbReference type="PRINTS" id="PR00463">
    <property type="entry name" value="EP450I"/>
</dbReference>
<dbReference type="SUPFAM" id="SSF48264">
    <property type="entry name" value="Cytochrome P450"/>
    <property type="match status" value="1"/>
</dbReference>
<dbReference type="Gene3D" id="1.10.630.10">
    <property type="entry name" value="Cytochrome P450"/>
    <property type="match status" value="1"/>
</dbReference>
<dbReference type="PANTHER" id="PTHR24292:SF100">
    <property type="entry name" value="CYTOCHROME P450 6A16, ISOFORM B-RELATED"/>
    <property type="match status" value="1"/>
</dbReference>
<dbReference type="InterPro" id="IPR017972">
    <property type="entry name" value="Cyt_P450_CS"/>
</dbReference>
<dbReference type="FunFam" id="1.10.630.10:FF:000042">
    <property type="entry name" value="Cytochrome P450"/>
    <property type="match status" value="1"/>
</dbReference>
<dbReference type="InterPro" id="IPR050476">
    <property type="entry name" value="Insect_CytP450_Detox"/>
</dbReference>
<dbReference type="Pfam" id="PF00067">
    <property type="entry name" value="p450"/>
    <property type="match status" value="1"/>
</dbReference>
<evidence type="ECO:0000256" key="4">
    <source>
        <dbReference type="ARBA" id="ARBA00010617"/>
    </source>
</evidence>
<evidence type="ECO:0000256" key="14">
    <source>
        <dbReference type="RuleBase" id="RU000461"/>
    </source>
</evidence>
<gene>
    <name evidence="16" type="primary">CYP6FV2</name>
</gene>
<evidence type="ECO:0000256" key="12">
    <source>
        <dbReference type="ARBA" id="ARBA00023136"/>
    </source>
</evidence>
<evidence type="ECO:0000256" key="9">
    <source>
        <dbReference type="ARBA" id="ARBA00023002"/>
    </source>
</evidence>
<evidence type="ECO:0000256" key="11">
    <source>
        <dbReference type="ARBA" id="ARBA00023033"/>
    </source>
</evidence>
<accession>W6E9Z0</accession>
<evidence type="ECO:0000256" key="7">
    <source>
        <dbReference type="ARBA" id="ARBA00022824"/>
    </source>
</evidence>
<dbReference type="EMBL" id="KF896076">
    <property type="protein sequence ID" value="AHJ10934.1"/>
    <property type="molecule type" value="mRNA"/>
</dbReference>
<keyword evidence="15" id="KW-0732">Signal</keyword>
<evidence type="ECO:0000256" key="8">
    <source>
        <dbReference type="ARBA" id="ARBA00022848"/>
    </source>
</evidence>
<feature type="signal peptide" evidence="15">
    <location>
        <begin position="1"/>
        <end position="19"/>
    </location>
</feature>
<dbReference type="GO" id="GO:0004497">
    <property type="term" value="F:monooxygenase activity"/>
    <property type="evidence" value="ECO:0007669"/>
    <property type="project" value="UniProtKB-KW"/>
</dbReference>
<feature type="binding site" description="axial binding residue" evidence="13">
    <location>
        <position position="460"/>
    </location>
    <ligand>
        <name>heme</name>
        <dbReference type="ChEBI" id="CHEBI:30413"/>
    </ligand>
    <ligandPart>
        <name>Fe</name>
        <dbReference type="ChEBI" id="CHEBI:18248"/>
    </ligandPart>
</feature>
<evidence type="ECO:0000256" key="1">
    <source>
        <dbReference type="ARBA" id="ARBA00001971"/>
    </source>
</evidence>
<dbReference type="PRINTS" id="PR00385">
    <property type="entry name" value="P450"/>
</dbReference>
<name>W6E9Z0_CHIKI</name>
<keyword evidence="9 14" id="KW-0560">Oxidoreductase</keyword>
<dbReference type="GO" id="GO:0005506">
    <property type="term" value="F:iron ion binding"/>
    <property type="evidence" value="ECO:0007669"/>
    <property type="project" value="InterPro"/>
</dbReference>
<evidence type="ECO:0000256" key="15">
    <source>
        <dbReference type="SAM" id="SignalP"/>
    </source>
</evidence>
<dbReference type="GO" id="GO:0005789">
    <property type="term" value="C:endoplasmic reticulum membrane"/>
    <property type="evidence" value="ECO:0007669"/>
    <property type="project" value="UniProtKB-SubCell"/>
</dbReference>
<dbReference type="GO" id="GO:0020037">
    <property type="term" value="F:heme binding"/>
    <property type="evidence" value="ECO:0007669"/>
    <property type="project" value="InterPro"/>
</dbReference>
<comment type="subcellular location">
    <subcellularLocation>
        <location evidence="3">Endoplasmic reticulum membrane</location>
        <topology evidence="3">Peripheral membrane protein</topology>
    </subcellularLocation>
    <subcellularLocation>
        <location evidence="2">Microsome membrane</location>
        <topology evidence="2">Peripheral membrane protein</topology>
    </subcellularLocation>
</comment>
<evidence type="ECO:0000256" key="5">
    <source>
        <dbReference type="ARBA" id="ARBA00022617"/>
    </source>
</evidence>
<keyword evidence="12" id="KW-0472">Membrane</keyword>
<keyword evidence="10 13" id="KW-0408">Iron</keyword>